<reference evidence="7" key="1">
    <citation type="submission" date="2016-11" db="EMBL/GenBank/DDBJ databases">
        <authorList>
            <person name="Varghese N."/>
            <person name="Submissions S."/>
        </authorList>
    </citation>
    <scope>NUCLEOTIDE SEQUENCE</scope>
    <source>
        <strain evidence="7">DSM 4029</strain>
    </source>
</reference>
<keyword evidence="2" id="KW-0238">DNA-binding</keyword>
<protein>
    <submittedName>
        <fullName evidence="6">Cyclic nucleotide-binding domain-containing protein</fullName>
    </submittedName>
    <submittedName>
        <fullName evidence="7">cAMP-binding domain of CRP or a regulatory subunit of cAMP-dependent protein kinases</fullName>
    </submittedName>
</protein>
<evidence type="ECO:0000256" key="3">
    <source>
        <dbReference type="ARBA" id="ARBA00023163"/>
    </source>
</evidence>
<dbReference type="SUPFAM" id="SSF51206">
    <property type="entry name" value="cAMP-binding domain-like"/>
    <property type="match status" value="1"/>
</dbReference>
<gene>
    <name evidence="6" type="ORF">GT747_05440</name>
    <name evidence="7" type="ORF">SAMN05444424_1659</name>
</gene>
<evidence type="ECO:0000256" key="2">
    <source>
        <dbReference type="ARBA" id="ARBA00023125"/>
    </source>
</evidence>
<evidence type="ECO:0000256" key="1">
    <source>
        <dbReference type="ARBA" id="ARBA00023015"/>
    </source>
</evidence>
<keyword evidence="3" id="KW-0804">Transcription</keyword>
<evidence type="ECO:0000259" key="4">
    <source>
        <dbReference type="PROSITE" id="PS50042"/>
    </source>
</evidence>
<dbReference type="PROSITE" id="PS51063">
    <property type="entry name" value="HTH_CRP_2"/>
    <property type="match status" value="1"/>
</dbReference>
<keyword evidence="9" id="KW-1185">Reference proteome</keyword>
<name>A0AAQ1MDF1_9FIRM</name>
<reference evidence="6 9" key="3">
    <citation type="journal article" date="2019" name="Nat. Med.">
        <title>A library of human gut bacterial isolates paired with longitudinal multiomics data enables mechanistic microbiome research.</title>
        <authorList>
            <person name="Poyet M."/>
            <person name="Groussin M."/>
            <person name="Gibbons S.M."/>
            <person name="Avila-Pacheco J."/>
            <person name="Jiang X."/>
            <person name="Kearney S.M."/>
            <person name="Perrotta A.R."/>
            <person name="Berdy B."/>
            <person name="Zhao S."/>
            <person name="Lieberman T.D."/>
            <person name="Swanson P.K."/>
            <person name="Smith M."/>
            <person name="Roesemann S."/>
            <person name="Alexander J.E."/>
            <person name="Rich S.A."/>
            <person name="Livny J."/>
            <person name="Vlamakis H."/>
            <person name="Clish C."/>
            <person name="Bullock K."/>
            <person name="Deik A."/>
            <person name="Scott J."/>
            <person name="Pierce K.A."/>
            <person name="Xavier R.J."/>
            <person name="Alm E.J."/>
        </authorList>
    </citation>
    <scope>NUCLEOTIDE SEQUENCE [LARGE SCALE GENOMIC DNA]</scope>
    <source>
        <strain evidence="6 9">BIOML-A2</strain>
    </source>
</reference>
<accession>A0AAQ1MDF1</accession>
<evidence type="ECO:0000313" key="9">
    <source>
        <dbReference type="Proteomes" id="UP000474718"/>
    </source>
</evidence>
<dbReference type="EMBL" id="WWVX01000002">
    <property type="protein sequence ID" value="MZL69212.1"/>
    <property type="molecule type" value="Genomic_DNA"/>
</dbReference>
<dbReference type="RefSeq" id="WP_044992999.1">
    <property type="nucleotide sequence ID" value="NZ_FQVY01000002.1"/>
</dbReference>
<dbReference type="GO" id="GO:0003677">
    <property type="term" value="F:DNA binding"/>
    <property type="evidence" value="ECO:0007669"/>
    <property type="project" value="UniProtKB-KW"/>
</dbReference>
<evidence type="ECO:0000313" key="7">
    <source>
        <dbReference type="EMBL" id="SHG15046.1"/>
    </source>
</evidence>
<dbReference type="AlphaFoldDB" id="A0AAQ1MDF1"/>
<dbReference type="EMBL" id="FQVY01000002">
    <property type="protein sequence ID" value="SHG15046.1"/>
    <property type="molecule type" value="Genomic_DNA"/>
</dbReference>
<dbReference type="Pfam" id="PF00027">
    <property type="entry name" value="cNMP_binding"/>
    <property type="match status" value="1"/>
</dbReference>
<dbReference type="InterPro" id="IPR012318">
    <property type="entry name" value="HTH_CRP"/>
</dbReference>
<sequence>METPYEIMQRGGYLHRWKELALPAGTVLASVGEISTHVHYLIEGSVRILRPLPNGSNLAEEGLGPHIFIGDLGAMALRRSSIEIVTETPCLALKIGAGAFIGLLKSDAALTFWEAQYCAQSIDNYTQIVIRTFGRSVKDRFAEYLWELCGGQKKTVPFHKGEAADLLGSTVRTVNRYLQAFQSEGILLCTGQSINFLEPSLLRQYIQL</sequence>
<evidence type="ECO:0000259" key="5">
    <source>
        <dbReference type="PROSITE" id="PS51063"/>
    </source>
</evidence>
<proteinExistence type="predicted"/>
<dbReference type="SUPFAM" id="SSF46785">
    <property type="entry name" value="Winged helix' DNA-binding domain"/>
    <property type="match status" value="1"/>
</dbReference>
<dbReference type="InterPro" id="IPR018490">
    <property type="entry name" value="cNMP-bd_dom_sf"/>
</dbReference>
<feature type="domain" description="Cyclic nucleotide-binding" evidence="4">
    <location>
        <begin position="22"/>
        <end position="104"/>
    </location>
</feature>
<dbReference type="PROSITE" id="PS50042">
    <property type="entry name" value="CNMP_BINDING_3"/>
    <property type="match status" value="1"/>
</dbReference>
<dbReference type="InterPro" id="IPR000595">
    <property type="entry name" value="cNMP-bd_dom"/>
</dbReference>
<keyword evidence="1" id="KW-0805">Transcription regulation</keyword>
<dbReference type="InterPro" id="IPR036390">
    <property type="entry name" value="WH_DNA-bd_sf"/>
</dbReference>
<evidence type="ECO:0000313" key="6">
    <source>
        <dbReference type="EMBL" id="MZL69212.1"/>
    </source>
</evidence>
<comment type="caution">
    <text evidence="7">The sequence shown here is derived from an EMBL/GenBank/DDBJ whole genome shotgun (WGS) entry which is preliminary data.</text>
</comment>
<feature type="domain" description="HTH crp-type" evidence="5">
    <location>
        <begin position="135"/>
        <end position="200"/>
    </location>
</feature>
<dbReference type="InterPro" id="IPR014710">
    <property type="entry name" value="RmlC-like_jellyroll"/>
</dbReference>
<reference evidence="8" key="2">
    <citation type="submission" date="2016-11" db="EMBL/GenBank/DDBJ databases">
        <authorList>
            <person name="Jaros S."/>
            <person name="Januszkiewicz K."/>
            <person name="Wedrychowicz H."/>
        </authorList>
    </citation>
    <scope>NUCLEOTIDE SEQUENCE [LARGE SCALE GENOMIC DNA]</scope>
    <source>
        <strain evidence="8">DSM 4029</strain>
    </source>
</reference>
<dbReference type="Proteomes" id="UP000474718">
    <property type="component" value="Unassembled WGS sequence"/>
</dbReference>
<evidence type="ECO:0000313" key="8">
    <source>
        <dbReference type="Proteomes" id="UP000184089"/>
    </source>
</evidence>
<dbReference type="Proteomes" id="UP000184089">
    <property type="component" value="Unassembled WGS sequence"/>
</dbReference>
<dbReference type="GO" id="GO:0006355">
    <property type="term" value="P:regulation of DNA-templated transcription"/>
    <property type="evidence" value="ECO:0007669"/>
    <property type="project" value="InterPro"/>
</dbReference>
<organism evidence="7 8">
    <name type="scientific">Bittarella massiliensis</name>
    <name type="common">ex Durand et al. 2017</name>
    <dbReference type="NCBI Taxonomy" id="1720313"/>
    <lineage>
        <taxon>Bacteria</taxon>
        <taxon>Bacillati</taxon>
        <taxon>Bacillota</taxon>
        <taxon>Clostridia</taxon>
        <taxon>Eubacteriales</taxon>
        <taxon>Oscillospiraceae</taxon>
        <taxon>Bittarella (ex Durand et al. 2017)</taxon>
    </lineage>
</organism>
<dbReference type="Pfam" id="PF13545">
    <property type="entry name" value="HTH_Crp_2"/>
    <property type="match status" value="1"/>
</dbReference>
<dbReference type="CDD" id="cd00038">
    <property type="entry name" value="CAP_ED"/>
    <property type="match status" value="1"/>
</dbReference>
<dbReference type="Gene3D" id="2.60.120.10">
    <property type="entry name" value="Jelly Rolls"/>
    <property type="match status" value="1"/>
</dbReference>